<feature type="region of interest" description="Disordered" evidence="1">
    <location>
        <begin position="223"/>
        <end position="286"/>
    </location>
</feature>
<feature type="compositionally biased region" description="Pro residues" evidence="1">
    <location>
        <begin position="232"/>
        <end position="241"/>
    </location>
</feature>
<name>A0A975IUD5_9CAUL</name>
<evidence type="ECO:0000256" key="1">
    <source>
        <dbReference type="SAM" id="MobiDB-lite"/>
    </source>
</evidence>
<dbReference type="Proteomes" id="UP000676409">
    <property type="component" value="Chromosome"/>
</dbReference>
<feature type="compositionally biased region" description="Low complexity" evidence="1">
    <location>
        <begin position="264"/>
        <end position="286"/>
    </location>
</feature>
<evidence type="ECO:0000313" key="3">
    <source>
        <dbReference type="Proteomes" id="UP000676409"/>
    </source>
</evidence>
<gene>
    <name evidence="2" type="ORF">KCG34_22750</name>
</gene>
<sequence>MSRVPRLLPIVAVAIGGVLAVKAVTGAPELISGAKAFAEDMGQSKPAQSTMPSILSSKPTQVAAQAAKPPPACAPTAAELAKEAGLSPAELQVLQSLGNRRGELDQRANDLDTQVQLIAAAQAKLDARIQQMNQLKADIQGLLGQADTQAQAETDRLVRVYEAMKPKDAAQRFTLMDDSVRLPMAAKMKERALSAILAQMPAEDAKSLTEKLAKRVNNAKSITDAQTALNPPQTPAAPPPTAQAAADPAPAAKPARKGAKGKPKQTAAAKPDPAAAPAAAAAPKSG</sequence>
<dbReference type="SUPFAM" id="SSF158791">
    <property type="entry name" value="MgtE N-terminal domain-like"/>
    <property type="match status" value="1"/>
</dbReference>
<dbReference type="KEGG" id="caul:KCG34_22750"/>
<keyword evidence="3" id="KW-1185">Reference proteome</keyword>
<accession>A0A975IUD5</accession>
<dbReference type="RefSeq" id="WP_211937878.1">
    <property type="nucleotide sequence ID" value="NZ_CP073078.1"/>
</dbReference>
<evidence type="ECO:0000313" key="2">
    <source>
        <dbReference type="EMBL" id="QUD87827.1"/>
    </source>
</evidence>
<protein>
    <recommendedName>
        <fullName evidence="4">Magnesium transporter MgtE intracellular domain-containing protein</fullName>
    </recommendedName>
</protein>
<evidence type="ECO:0008006" key="4">
    <source>
        <dbReference type="Google" id="ProtNLM"/>
    </source>
</evidence>
<proteinExistence type="predicted"/>
<organism evidence="2 3">
    <name type="scientific">Phenylobacterium montanum</name>
    <dbReference type="NCBI Taxonomy" id="2823693"/>
    <lineage>
        <taxon>Bacteria</taxon>
        <taxon>Pseudomonadati</taxon>
        <taxon>Pseudomonadota</taxon>
        <taxon>Alphaproteobacteria</taxon>
        <taxon>Caulobacterales</taxon>
        <taxon>Caulobacteraceae</taxon>
        <taxon>Phenylobacterium</taxon>
    </lineage>
</organism>
<dbReference type="AlphaFoldDB" id="A0A975IUD5"/>
<dbReference type="EMBL" id="CP073078">
    <property type="protein sequence ID" value="QUD87827.1"/>
    <property type="molecule type" value="Genomic_DNA"/>
</dbReference>
<feature type="compositionally biased region" description="Basic residues" evidence="1">
    <location>
        <begin position="254"/>
        <end position="263"/>
    </location>
</feature>
<reference evidence="2" key="1">
    <citation type="submission" date="2021-04" db="EMBL/GenBank/DDBJ databases">
        <title>The complete genome sequence of Caulobacter sp. S6.</title>
        <authorList>
            <person name="Tang Y."/>
            <person name="Ouyang W."/>
            <person name="Liu Q."/>
            <person name="Huang B."/>
            <person name="Guo Z."/>
            <person name="Lei P."/>
        </authorList>
    </citation>
    <scope>NUCLEOTIDE SEQUENCE</scope>
    <source>
        <strain evidence="2">S6</strain>
    </source>
</reference>
<feature type="compositionally biased region" description="Low complexity" evidence="1">
    <location>
        <begin position="242"/>
        <end position="253"/>
    </location>
</feature>